<evidence type="ECO:0000313" key="4">
    <source>
        <dbReference type="EMBL" id="SFM28587.1"/>
    </source>
</evidence>
<reference evidence="5 6" key="1">
    <citation type="submission" date="2016-10" db="EMBL/GenBank/DDBJ databases">
        <authorList>
            <person name="de Groot N.N."/>
        </authorList>
    </citation>
    <scope>NUCLEOTIDE SEQUENCE [LARGE SCALE GENOMIC DNA]</scope>
    <source>
        <strain evidence="4 6">NLAE-zl-C202</strain>
        <strain evidence="3 5">NLAE-zl-G339</strain>
    </source>
</reference>
<organism evidence="3 5">
    <name type="scientific">Bacteroides xylanisolvens</name>
    <dbReference type="NCBI Taxonomy" id="371601"/>
    <lineage>
        <taxon>Bacteria</taxon>
        <taxon>Pseudomonadati</taxon>
        <taxon>Bacteroidota</taxon>
        <taxon>Bacteroidia</taxon>
        <taxon>Bacteroidales</taxon>
        <taxon>Bacteroidaceae</taxon>
        <taxon>Bacteroides</taxon>
    </lineage>
</organism>
<reference evidence="1 7" key="2">
    <citation type="journal article" date="2019" name="Nat. Med.">
        <title>A library of human gut bacterial isolates paired with longitudinal multiomics data enables mechanistic microbiome research.</title>
        <authorList>
            <person name="Poyet M."/>
            <person name="Groussin M."/>
            <person name="Gibbons S.M."/>
            <person name="Avila-Pacheco J."/>
            <person name="Jiang X."/>
            <person name="Kearney S.M."/>
            <person name="Perrotta A.R."/>
            <person name="Berdy B."/>
            <person name="Zhao S."/>
            <person name="Lieberman T.D."/>
            <person name="Swanson P.K."/>
            <person name="Smith M."/>
            <person name="Roesemann S."/>
            <person name="Alexander J.E."/>
            <person name="Rich S.A."/>
            <person name="Livny J."/>
            <person name="Vlamakis H."/>
            <person name="Clish C."/>
            <person name="Bullock K."/>
            <person name="Deik A."/>
            <person name="Scott J."/>
            <person name="Pierce K.A."/>
            <person name="Xavier R.J."/>
            <person name="Alm E.J."/>
        </authorList>
    </citation>
    <scope>NUCLEOTIDE SEQUENCE [LARGE SCALE GENOMIC DNA]</scope>
    <source>
        <strain evidence="1 7">BIOML-A74</strain>
    </source>
</reference>
<proteinExistence type="predicted"/>
<evidence type="ECO:0000313" key="7">
    <source>
        <dbReference type="Proteomes" id="UP000435059"/>
    </source>
</evidence>
<evidence type="ECO:0000313" key="6">
    <source>
        <dbReference type="Proteomes" id="UP000183766"/>
    </source>
</evidence>
<gene>
    <name evidence="1" type="ORF">GA574_05140</name>
    <name evidence="2" type="ORF">LDZ35_07960</name>
    <name evidence="3" type="ORF">SAMN04487924_111119</name>
    <name evidence="4" type="ORF">SAMN05216250_102173</name>
</gene>
<dbReference type="EMBL" id="JAIWWW010000017">
    <property type="protein sequence ID" value="MCA4523143.1"/>
    <property type="molecule type" value="Genomic_DNA"/>
</dbReference>
<evidence type="ECO:0000313" key="1">
    <source>
        <dbReference type="EMBL" id="KAB6089803.1"/>
    </source>
</evidence>
<dbReference type="EMBL" id="FNRP01000011">
    <property type="protein sequence ID" value="SEA72411.1"/>
    <property type="molecule type" value="Genomic_DNA"/>
</dbReference>
<dbReference type="RefSeq" id="WP_008641035.1">
    <property type="nucleotide sequence ID" value="NZ_CABKPA010000035.1"/>
</dbReference>
<evidence type="ECO:0000313" key="2">
    <source>
        <dbReference type="EMBL" id="MCA4523143.1"/>
    </source>
</evidence>
<accession>A0A174FR75</accession>
<dbReference type="Proteomes" id="UP001197958">
    <property type="component" value="Unassembled WGS sequence"/>
</dbReference>
<evidence type="ECO:0000313" key="5">
    <source>
        <dbReference type="Proteomes" id="UP000183040"/>
    </source>
</evidence>
<dbReference type="AlphaFoldDB" id="A0A174FR75"/>
<protein>
    <submittedName>
        <fullName evidence="3">Uncharacterized protein</fullName>
    </submittedName>
</protein>
<keyword evidence="7" id="KW-1185">Reference proteome</keyword>
<dbReference type="EMBL" id="FOUM01000002">
    <property type="protein sequence ID" value="SFM28587.1"/>
    <property type="molecule type" value="Genomic_DNA"/>
</dbReference>
<name>A0A174FR75_9BACE</name>
<dbReference type="EMBL" id="WDES01000006">
    <property type="protein sequence ID" value="KAB6089803.1"/>
    <property type="molecule type" value="Genomic_DNA"/>
</dbReference>
<dbReference type="Proteomes" id="UP000435059">
    <property type="component" value="Unassembled WGS sequence"/>
</dbReference>
<dbReference type="Proteomes" id="UP000183040">
    <property type="component" value="Unassembled WGS sequence"/>
</dbReference>
<dbReference type="Proteomes" id="UP000183766">
    <property type="component" value="Unassembled WGS sequence"/>
</dbReference>
<reference evidence="2" key="3">
    <citation type="submission" date="2023-08" db="EMBL/GenBank/DDBJ databases">
        <title>Mucin Metabolism Genes Underlie the Key Renovations of Bacteroides xylanisolvens Genomes in Captive Great Apes.</title>
        <authorList>
            <person name="Nishida A.H."/>
        </authorList>
    </citation>
    <scope>NUCLEOTIDE SEQUENCE</scope>
    <source>
        <strain evidence="2">P19.10B</strain>
    </source>
</reference>
<sequence>MKLRANVVEQKIFEIEDLKELEEFLQSQSEIEQLRERLFAEFLKYADYKNAGEWNKAVRLCESLAIIGWGNHEPVEALRGQFFNGNPATCFQNKFGETRFVDAIWSKRVNGFTMEQGRTSYCFSPDDPNQKQSVFWEYEIKEDIQDIRLESQRNWIPKNPVWIKRTIGNCYENSKVVIESVDKELKPELDRRMRPEIYGRAINRIIINCSYSYYDHDHCKTNYIIADEKLKLKQKDFYRTLLTMFTRQEIEKNGYFLRNRFEFGPFRADTGKIRIGLNLEKEFSELSHSEQRLKLSEYILFALNHVTDKLKKKKLDYDFDLMLEDFNSILTEWKA</sequence>
<evidence type="ECO:0000313" key="3">
    <source>
        <dbReference type="EMBL" id="SEA72411.1"/>
    </source>
</evidence>